<dbReference type="EMBL" id="CP014518">
    <property type="protein sequence ID" value="AMM31528.1"/>
    <property type="molecule type" value="Genomic_DNA"/>
</dbReference>
<protein>
    <submittedName>
        <fullName evidence="1">Uncharacterized protein</fullName>
    </submittedName>
</protein>
<gene>
    <name evidence="1" type="ORF">SA2016_0840</name>
</gene>
<keyword evidence="2" id="KW-1185">Reference proteome</keyword>
<dbReference type="KEGG" id="satk:SA2016_0840"/>
<dbReference type="Proteomes" id="UP000070134">
    <property type="component" value="Chromosome"/>
</dbReference>
<evidence type="ECO:0000313" key="1">
    <source>
        <dbReference type="EMBL" id="AMM31528.1"/>
    </source>
</evidence>
<name>A0A126ZWH7_9MICC</name>
<reference evidence="1 2" key="1">
    <citation type="submission" date="2016-02" db="EMBL/GenBank/DDBJ databases">
        <title>Complete genome of Sinomonas atrocyanea KCTC 3377.</title>
        <authorList>
            <person name="Kim K.M."/>
        </authorList>
    </citation>
    <scope>NUCLEOTIDE SEQUENCE [LARGE SCALE GENOMIC DNA]</scope>
    <source>
        <strain evidence="1 2">KCTC 3377</strain>
    </source>
</reference>
<dbReference type="RefSeq" id="WP_066495621.1">
    <property type="nucleotide sequence ID" value="NZ_BJMO01000036.1"/>
</dbReference>
<dbReference type="AlphaFoldDB" id="A0A126ZWH7"/>
<sequence length="132" mass="14545">MITAKTVEIPRAHFLALSDLAASFEAIDAVRSLAHGSEYGHPGDILGSVLSEAWRVDPTACTRIMATYISHLRTECERVNRNNPKANLAAPTLEKVLKVLPFGINEGRHPWMTEDVWKQLVKQLGAEVASIL</sequence>
<evidence type="ECO:0000313" key="2">
    <source>
        <dbReference type="Proteomes" id="UP000070134"/>
    </source>
</evidence>
<organism evidence="1 2">
    <name type="scientific">Sinomonas atrocyanea</name>
    <dbReference type="NCBI Taxonomy" id="37927"/>
    <lineage>
        <taxon>Bacteria</taxon>
        <taxon>Bacillati</taxon>
        <taxon>Actinomycetota</taxon>
        <taxon>Actinomycetes</taxon>
        <taxon>Micrococcales</taxon>
        <taxon>Micrococcaceae</taxon>
        <taxon>Sinomonas</taxon>
    </lineage>
</organism>
<accession>A0A126ZWH7</accession>
<dbReference type="STRING" id="37927.SA2016_0840"/>
<proteinExistence type="predicted"/>